<dbReference type="PROSITE" id="PS50975">
    <property type="entry name" value="ATP_GRASP"/>
    <property type="match status" value="1"/>
</dbReference>
<dbReference type="PANTHER" id="PTHR18866:SF33">
    <property type="entry name" value="METHYLCROTONOYL-COA CARBOXYLASE SUBUNIT ALPHA, MITOCHONDRIAL-RELATED"/>
    <property type="match status" value="1"/>
</dbReference>
<dbReference type="EC" id="6.3.4.14" evidence="1"/>
<keyword evidence="2" id="KW-0436">Ligase</keyword>
<dbReference type="Pfam" id="PF00289">
    <property type="entry name" value="Biotin_carb_N"/>
    <property type="match status" value="1"/>
</dbReference>
<protein>
    <recommendedName>
        <fullName evidence="1">biotin carboxylase</fullName>
        <ecNumber evidence="1">6.3.4.14</ecNumber>
    </recommendedName>
</protein>
<dbReference type="Pfam" id="PF02785">
    <property type="entry name" value="Biotin_carb_C"/>
    <property type="match status" value="1"/>
</dbReference>
<dbReference type="InterPro" id="IPR011764">
    <property type="entry name" value="Biotin_carboxylation_dom"/>
</dbReference>
<dbReference type="InterPro" id="IPR005479">
    <property type="entry name" value="CPAse_ATP-bd"/>
</dbReference>
<dbReference type="Pfam" id="PF02786">
    <property type="entry name" value="CPSase_L_D2"/>
    <property type="match status" value="1"/>
</dbReference>
<proteinExistence type="predicted"/>
<keyword evidence="3 6" id="KW-0547">Nucleotide-binding</keyword>
<dbReference type="InterPro" id="IPR011761">
    <property type="entry name" value="ATP-grasp"/>
</dbReference>
<dbReference type="GO" id="GO:0005524">
    <property type="term" value="F:ATP binding"/>
    <property type="evidence" value="ECO:0007669"/>
    <property type="project" value="UniProtKB-UniRule"/>
</dbReference>
<evidence type="ECO:0000256" key="3">
    <source>
        <dbReference type="ARBA" id="ARBA00022741"/>
    </source>
</evidence>
<dbReference type="SMART" id="SM00878">
    <property type="entry name" value="Biotin_carb_C"/>
    <property type="match status" value="1"/>
</dbReference>
<dbReference type="InterPro" id="IPR011054">
    <property type="entry name" value="Rudment_hybrid_motif"/>
</dbReference>
<dbReference type="GO" id="GO:0046872">
    <property type="term" value="F:metal ion binding"/>
    <property type="evidence" value="ECO:0007669"/>
    <property type="project" value="InterPro"/>
</dbReference>
<dbReference type="EMBL" id="FNZK01000008">
    <property type="protein sequence ID" value="SEJ47174.1"/>
    <property type="molecule type" value="Genomic_DNA"/>
</dbReference>
<name>A0A1H6Z579_9FIRM</name>
<feature type="domain" description="ATP-grasp" evidence="7">
    <location>
        <begin position="120"/>
        <end position="320"/>
    </location>
</feature>
<dbReference type="InterPro" id="IPR005481">
    <property type="entry name" value="BC-like_N"/>
</dbReference>
<evidence type="ECO:0000256" key="6">
    <source>
        <dbReference type="PROSITE-ProRule" id="PRU00409"/>
    </source>
</evidence>
<dbReference type="RefSeq" id="WP_091831222.1">
    <property type="nucleotide sequence ID" value="NZ_FNZK01000008.1"/>
</dbReference>
<evidence type="ECO:0000313" key="9">
    <source>
        <dbReference type="EMBL" id="SEJ47174.1"/>
    </source>
</evidence>
<keyword evidence="10" id="KW-1185">Reference proteome</keyword>
<dbReference type="Gene3D" id="3.30.470.20">
    <property type="entry name" value="ATP-grasp fold, B domain"/>
    <property type="match status" value="1"/>
</dbReference>
<evidence type="ECO:0000313" key="10">
    <source>
        <dbReference type="Proteomes" id="UP000199662"/>
    </source>
</evidence>
<evidence type="ECO:0000259" key="7">
    <source>
        <dbReference type="PROSITE" id="PS50975"/>
    </source>
</evidence>
<dbReference type="AlphaFoldDB" id="A0A1H6Z579"/>
<feature type="domain" description="Biotin carboxylation" evidence="8">
    <location>
        <begin position="1"/>
        <end position="451"/>
    </location>
</feature>
<dbReference type="InterPro" id="IPR050856">
    <property type="entry name" value="Biotin_carboxylase_complex"/>
</dbReference>
<evidence type="ECO:0000256" key="1">
    <source>
        <dbReference type="ARBA" id="ARBA00013263"/>
    </source>
</evidence>
<accession>A0A1H6Z579</accession>
<reference evidence="9 10" key="1">
    <citation type="submission" date="2016-10" db="EMBL/GenBank/DDBJ databases">
        <authorList>
            <person name="de Groot N.N."/>
        </authorList>
    </citation>
    <scope>NUCLEOTIDE SEQUENCE [LARGE SCALE GENOMIC DNA]</scope>
    <source>
        <strain evidence="9 10">DSM 2179</strain>
    </source>
</reference>
<evidence type="ECO:0000259" key="8">
    <source>
        <dbReference type="PROSITE" id="PS50979"/>
    </source>
</evidence>
<sequence length="458" mass="50779">MIKKILIANRGEIVSRIIKTCNLMGIATVVVYSEADKDASYVKQANESYCIGAPSPIKSYLNIESIVTVLKKSKADAVHPGYGFLSENAGFAKAVVASGAIWIGPDPKVLENIESKCYCRKLASELDLPVTPGTIQPIETIRDIYNIAESVGVPLMLKLDKGGGGKGIQRIDEIQDSKKMQAMLDSLQRVGVMAFASGDVYVEKVIERARHIEVQFLADQDQQVICLGERECSIQRRYQKIIEESPSVVVSETERQRLFAYTKKLIQTMRYTGAGTIEYLRDIEGSYYFMEINARLQVEHPVTEYITKIDIVEQQIRIAAGEKLAMQQQDVSFCGHAIECRIYAEDPETFMPSPGIIRKLSLPDTIINTSLRIDSVAEEGGNVPPYYDPLFAKVISWGADREAAIEILKTGLMSFVVEGIKTTIRADLAILNHPKFVAGDINTAFLSKEHCLAQAKLS</sequence>
<dbReference type="STRING" id="84035.SAMN05660742_108104"/>
<organism evidence="9 10">
    <name type="scientific">Propionispira arboris</name>
    <dbReference type="NCBI Taxonomy" id="84035"/>
    <lineage>
        <taxon>Bacteria</taxon>
        <taxon>Bacillati</taxon>
        <taxon>Bacillota</taxon>
        <taxon>Negativicutes</taxon>
        <taxon>Selenomonadales</taxon>
        <taxon>Selenomonadaceae</taxon>
        <taxon>Propionispira</taxon>
    </lineage>
</organism>
<keyword evidence="4 6" id="KW-0067">ATP-binding</keyword>
<evidence type="ECO:0000256" key="4">
    <source>
        <dbReference type="ARBA" id="ARBA00022840"/>
    </source>
</evidence>
<dbReference type="SUPFAM" id="SSF56059">
    <property type="entry name" value="Glutathione synthetase ATP-binding domain-like"/>
    <property type="match status" value="1"/>
</dbReference>
<dbReference type="PROSITE" id="PS50979">
    <property type="entry name" value="BC"/>
    <property type="match status" value="1"/>
</dbReference>
<dbReference type="PROSITE" id="PS00867">
    <property type="entry name" value="CPSASE_2"/>
    <property type="match status" value="1"/>
</dbReference>
<dbReference type="PANTHER" id="PTHR18866">
    <property type="entry name" value="CARBOXYLASE:PYRUVATE/ACETYL-COA/PROPIONYL-COA CARBOXYLASE"/>
    <property type="match status" value="1"/>
</dbReference>
<dbReference type="InterPro" id="IPR016185">
    <property type="entry name" value="PreATP-grasp_dom_sf"/>
</dbReference>
<dbReference type="InterPro" id="IPR005482">
    <property type="entry name" value="Biotin_COase_C"/>
</dbReference>
<dbReference type="SUPFAM" id="SSF52440">
    <property type="entry name" value="PreATP-grasp domain"/>
    <property type="match status" value="1"/>
</dbReference>
<keyword evidence="5" id="KW-0092">Biotin</keyword>
<evidence type="ECO:0000256" key="5">
    <source>
        <dbReference type="ARBA" id="ARBA00023267"/>
    </source>
</evidence>
<evidence type="ECO:0000256" key="2">
    <source>
        <dbReference type="ARBA" id="ARBA00022598"/>
    </source>
</evidence>
<gene>
    <name evidence="9" type="ORF">SAMN05660742_108104</name>
</gene>
<dbReference type="Proteomes" id="UP000199662">
    <property type="component" value="Unassembled WGS sequence"/>
</dbReference>
<dbReference type="SUPFAM" id="SSF51246">
    <property type="entry name" value="Rudiment single hybrid motif"/>
    <property type="match status" value="1"/>
</dbReference>
<dbReference type="GO" id="GO:0004075">
    <property type="term" value="F:biotin carboxylase activity"/>
    <property type="evidence" value="ECO:0007669"/>
    <property type="project" value="UniProtKB-EC"/>
</dbReference>